<dbReference type="GO" id="GO:0015774">
    <property type="term" value="P:polysaccharide transport"/>
    <property type="evidence" value="ECO:0007669"/>
    <property type="project" value="InterPro"/>
</dbReference>
<dbReference type="EMBL" id="BARU01042095">
    <property type="protein sequence ID" value="GAH81155.1"/>
    <property type="molecule type" value="Genomic_DNA"/>
</dbReference>
<dbReference type="Gene3D" id="3.40.50.12580">
    <property type="match status" value="1"/>
</dbReference>
<evidence type="ECO:0008006" key="2">
    <source>
        <dbReference type="Google" id="ProtNLM"/>
    </source>
</evidence>
<dbReference type="InterPro" id="IPR007833">
    <property type="entry name" value="Capsule_polysaccharide_synth"/>
</dbReference>
<dbReference type="GO" id="GO:0000271">
    <property type="term" value="P:polysaccharide biosynthetic process"/>
    <property type="evidence" value="ECO:0007669"/>
    <property type="project" value="InterPro"/>
</dbReference>
<dbReference type="Pfam" id="PF05159">
    <property type="entry name" value="Capsule_synth"/>
    <property type="match status" value="1"/>
</dbReference>
<sequence length="213" mass="24593">LAWQSWLKEPWSLEKERRVDHDLSLRGLKKLPDKEIKETHKDIINQLKLDINKPIVLAFTGVAWDATSNFPSEAYKNMYEWLWDTINWFKENPDIQLIIRVHPGENIAININPENRTRFEIETNSKKIKVPANVHIVSFDNPVSAYDLFHIATLGMVYSSTTGLEMACLGLPVITIGQAHYSNKGFTYDPKSRKEYFDILRNSISNRSENACS</sequence>
<name>X1JI30_9ZZZZ</name>
<evidence type="ECO:0000313" key="1">
    <source>
        <dbReference type="EMBL" id="GAH81155.1"/>
    </source>
</evidence>
<dbReference type="AlphaFoldDB" id="X1JI30"/>
<organism evidence="1">
    <name type="scientific">marine sediment metagenome</name>
    <dbReference type="NCBI Taxonomy" id="412755"/>
    <lineage>
        <taxon>unclassified sequences</taxon>
        <taxon>metagenomes</taxon>
        <taxon>ecological metagenomes</taxon>
    </lineage>
</organism>
<feature type="non-terminal residue" evidence="1">
    <location>
        <position position="1"/>
    </location>
</feature>
<feature type="non-terminal residue" evidence="1">
    <location>
        <position position="213"/>
    </location>
</feature>
<accession>X1JI30</accession>
<dbReference type="SUPFAM" id="SSF53756">
    <property type="entry name" value="UDP-Glycosyltransferase/glycogen phosphorylase"/>
    <property type="match status" value="1"/>
</dbReference>
<reference evidence="1" key="1">
    <citation type="journal article" date="2014" name="Front. Microbiol.">
        <title>High frequency of phylogenetically diverse reductive dehalogenase-homologous genes in deep subseafloor sedimentary metagenomes.</title>
        <authorList>
            <person name="Kawai M."/>
            <person name="Futagami T."/>
            <person name="Toyoda A."/>
            <person name="Takaki Y."/>
            <person name="Nishi S."/>
            <person name="Hori S."/>
            <person name="Arai W."/>
            <person name="Tsubouchi T."/>
            <person name="Morono Y."/>
            <person name="Uchiyama I."/>
            <person name="Ito T."/>
            <person name="Fujiyama A."/>
            <person name="Inagaki F."/>
            <person name="Takami H."/>
        </authorList>
    </citation>
    <scope>NUCLEOTIDE SEQUENCE</scope>
    <source>
        <strain evidence="1">Expedition CK06-06</strain>
    </source>
</reference>
<gene>
    <name evidence="1" type="ORF">S03H2_64753</name>
</gene>
<comment type="caution">
    <text evidence="1">The sequence shown here is derived from an EMBL/GenBank/DDBJ whole genome shotgun (WGS) entry which is preliminary data.</text>
</comment>
<proteinExistence type="predicted"/>
<dbReference type="InterPro" id="IPR043148">
    <property type="entry name" value="TagF_C"/>
</dbReference>
<protein>
    <recommendedName>
        <fullName evidence="2">Capsule polysaccharide biosynthesis protein</fullName>
    </recommendedName>
</protein>